<dbReference type="SUPFAM" id="SSF55961">
    <property type="entry name" value="Bet v1-like"/>
    <property type="match status" value="1"/>
</dbReference>
<dbReference type="InterPro" id="IPR023393">
    <property type="entry name" value="START-like_dom_sf"/>
</dbReference>
<dbReference type="Proteomes" id="UP000650466">
    <property type="component" value="Unassembled WGS sequence"/>
</dbReference>
<proteinExistence type="inferred from homology"/>
<organism evidence="3 4">
    <name type="scientific">Paenibacillus sedimenti</name>
    <dbReference type="NCBI Taxonomy" id="2770274"/>
    <lineage>
        <taxon>Bacteria</taxon>
        <taxon>Bacillati</taxon>
        <taxon>Bacillota</taxon>
        <taxon>Bacilli</taxon>
        <taxon>Bacillales</taxon>
        <taxon>Paenibacillaceae</taxon>
        <taxon>Paenibacillus</taxon>
    </lineage>
</organism>
<protein>
    <submittedName>
        <fullName evidence="3">SRPBCC domain-containing protein</fullName>
    </submittedName>
</protein>
<evidence type="ECO:0000313" key="3">
    <source>
        <dbReference type="EMBL" id="MBD0378840.1"/>
    </source>
</evidence>
<dbReference type="InterPro" id="IPR013538">
    <property type="entry name" value="ASHA1/2-like_C"/>
</dbReference>
<evidence type="ECO:0000256" key="1">
    <source>
        <dbReference type="ARBA" id="ARBA00006817"/>
    </source>
</evidence>
<name>A0A926KJN2_9BACL</name>
<gene>
    <name evidence="3" type="ORF">ICC18_01735</name>
</gene>
<dbReference type="AlphaFoldDB" id="A0A926KJN2"/>
<accession>A0A926KJN2</accession>
<reference evidence="3" key="1">
    <citation type="submission" date="2020-09" db="EMBL/GenBank/DDBJ databases">
        <title>Draft Genome Sequence of Paenibacillus sp. WST5.</title>
        <authorList>
            <person name="Bao Z."/>
        </authorList>
    </citation>
    <scope>NUCLEOTIDE SEQUENCE</scope>
    <source>
        <strain evidence="3">WST5</strain>
    </source>
</reference>
<dbReference type="CDD" id="cd07814">
    <property type="entry name" value="SRPBCC_CalC_Aha1-like"/>
    <property type="match status" value="1"/>
</dbReference>
<dbReference type="Pfam" id="PF08327">
    <property type="entry name" value="AHSA1"/>
    <property type="match status" value="1"/>
</dbReference>
<dbReference type="Gene3D" id="3.30.530.20">
    <property type="match status" value="1"/>
</dbReference>
<keyword evidence="4" id="KW-1185">Reference proteome</keyword>
<dbReference type="RefSeq" id="WP_188172650.1">
    <property type="nucleotide sequence ID" value="NZ_JACVVD010000001.1"/>
</dbReference>
<feature type="domain" description="Activator of Hsp90 ATPase homologue 1/2-like C-terminal" evidence="2">
    <location>
        <begin position="19"/>
        <end position="151"/>
    </location>
</feature>
<comment type="similarity">
    <text evidence="1">Belongs to the AHA1 family.</text>
</comment>
<dbReference type="EMBL" id="JACVVD010000001">
    <property type="protein sequence ID" value="MBD0378840.1"/>
    <property type="molecule type" value="Genomic_DNA"/>
</dbReference>
<evidence type="ECO:0000259" key="2">
    <source>
        <dbReference type="Pfam" id="PF08327"/>
    </source>
</evidence>
<comment type="caution">
    <text evidence="3">The sequence shown here is derived from an EMBL/GenBank/DDBJ whole genome shotgun (WGS) entry which is preliminary data.</text>
</comment>
<evidence type="ECO:0000313" key="4">
    <source>
        <dbReference type="Proteomes" id="UP000650466"/>
    </source>
</evidence>
<sequence length="152" mass="17563">MIHMQNGHFTLELKHNYKAGRERVFQAWTKQELLQQWWGPAGFTTTIDRMEVVAGGNYRFIMHAPNGSNHIIGGKYIEIIPNEKLVFTWKWEHGAMGGEQDETQVTIQFFEQGTGTELVMTHENFSTKEEAENHNNGWSSSLEGSFKKFLEQ</sequence>